<dbReference type="SMART" id="SM00252">
    <property type="entry name" value="SH2"/>
    <property type="match status" value="2"/>
</dbReference>
<dbReference type="PROSITE" id="PS50001">
    <property type="entry name" value="SH2"/>
    <property type="match status" value="2"/>
</dbReference>
<dbReference type="InterPro" id="IPR036860">
    <property type="entry name" value="SH2_dom_sf"/>
</dbReference>
<dbReference type="GO" id="GO:0005942">
    <property type="term" value="C:phosphatidylinositol 3-kinase complex"/>
    <property type="evidence" value="ECO:0007669"/>
    <property type="project" value="TreeGrafter"/>
</dbReference>
<dbReference type="GO" id="GO:0046935">
    <property type="term" value="F:1-phosphatidylinositol-3-kinase regulator activity"/>
    <property type="evidence" value="ECO:0007669"/>
    <property type="project" value="TreeGrafter"/>
</dbReference>
<evidence type="ECO:0000256" key="1">
    <source>
        <dbReference type="ARBA" id="ARBA00022999"/>
    </source>
</evidence>
<dbReference type="EMBL" id="NWSH01000345">
    <property type="protein sequence ID" value="PCG77227.1"/>
    <property type="molecule type" value="Genomic_DNA"/>
</dbReference>
<dbReference type="PANTHER" id="PTHR10155:SF10">
    <property type="entry name" value="PI3K21B, ISOFORM B"/>
    <property type="match status" value="1"/>
</dbReference>
<dbReference type="GO" id="GO:0046854">
    <property type="term" value="P:phosphatidylinositol phosphate biosynthetic process"/>
    <property type="evidence" value="ECO:0007669"/>
    <property type="project" value="TreeGrafter"/>
</dbReference>
<dbReference type="PANTHER" id="PTHR10155">
    <property type="entry name" value="PHOSPHATIDYLINOSITOL 3-KINASE REGULATORY SUBUNIT"/>
    <property type="match status" value="1"/>
</dbReference>
<feature type="domain" description="SH2" evidence="3">
    <location>
        <begin position="287"/>
        <end position="387"/>
    </location>
</feature>
<dbReference type="PRINTS" id="PR00401">
    <property type="entry name" value="SH2DOMAIN"/>
</dbReference>
<dbReference type="InterPro" id="IPR000980">
    <property type="entry name" value="SH2"/>
</dbReference>
<evidence type="ECO:0000259" key="3">
    <source>
        <dbReference type="PROSITE" id="PS50001"/>
    </source>
</evidence>
<accession>A0A2A4JYY8</accession>
<dbReference type="SUPFAM" id="SSF55550">
    <property type="entry name" value="SH2 domain"/>
    <property type="match status" value="2"/>
</dbReference>
<dbReference type="Gene3D" id="1.10.287.1490">
    <property type="match status" value="1"/>
</dbReference>
<dbReference type="FunFam" id="3.30.505.10:FF:000100">
    <property type="entry name" value="phosphatidylinositol 3-kinase regulatory subunit gamma"/>
    <property type="match status" value="1"/>
</dbReference>
<dbReference type="STRING" id="7102.A0A2A4JYY8"/>
<dbReference type="AlphaFoldDB" id="A0A2A4JYY8"/>
<organism evidence="4">
    <name type="scientific">Heliothis virescens</name>
    <name type="common">Tobacco budworm moth</name>
    <dbReference type="NCBI Taxonomy" id="7102"/>
    <lineage>
        <taxon>Eukaryota</taxon>
        <taxon>Metazoa</taxon>
        <taxon>Ecdysozoa</taxon>
        <taxon>Arthropoda</taxon>
        <taxon>Hexapoda</taxon>
        <taxon>Insecta</taxon>
        <taxon>Pterygota</taxon>
        <taxon>Neoptera</taxon>
        <taxon>Endopterygota</taxon>
        <taxon>Lepidoptera</taxon>
        <taxon>Glossata</taxon>
        <taxon>Ditrysia</taxon>
        <taxon>Noctuoidea</taxon>
        <taxon>Noctuidae</taxon>
        <taxon>Heliothinae</taxon>
        <taxon>Heliothis</taxon>
    </lineage>
</organism>
<name>A0A2A4JYY8_HELVI</name>
<evidence type="ECO:0000313" key="4">
    <source>
        <dbReference type="EMBL" id="PCG77227.1"/>
    </source>
</evidence>
<proteinExistence type="predicted"/>
<dbReference type="GO" id="GO:0008286">
    <property type="term" value="P:insulin receptor signaling pathway"/>
    <property type="evidence" value="ECO:0007669"/>
    <property type="project" value="TreeGrafter"/>
</dbReference>
<dbReference type="PRINTS" id="PR00678">
    <property type="entry name" value="PI3KINASEP85"/>
</dbReference>
<reference evidence="4" key="1">
    <citation type="submission" date="2017-09" db="EMBL/GenBank/DDBJ databases">
        <title>Contemporary evolution of a Lepidopteran species, Heliothis virescens, in response to modern agricultural practices.</title>
        <authorList>
            <person name="Fritz M.L."/>
            <person name="Deyonke A.M."/>
            <person name="Papanicolaou A."/>
            <person name="Micinski S."/>
            <person name="Westbrook J."/>
            <person name="Gould F."/>
        </authorList>
    </citation>
    <scope>NUCLEOTIDE SEQUENCE [LARGE SCALE GENOMIC DNA]</scope>
    <source>
        <strain evidence="4">HvINT-</strain>
        <tissue evidence="4">Whole body</tissue>
    </source>
</reference>
<dbReference type="InterPro" id="IPR032498">
    <property type="entry name" value="PI3K_P85_iSH2"/>
</dbReference>
<keyword evidence="1 2" id="KW-0727">SH2 domain</keyword>
<protein>
    <recommendedName>
        <fullName evidence="3">SH2 domain-containing protein</fullName>
    </recommendedName>
</protein>
<feature type="domain" description="SH2" evidence="3">
    <location>
        <begin position="20"/>
        <end position="114"/>
    </location>
</feature>
<gene>
    <name evidence="4" type="ORF">B5V51_7868</name>
</gene>
<comment type="caution">
    <text evidence="4">The sequence shown here is derived from an EMBL/GenBank/DDBJ whole genome shotgun (WGS) entry which is preliminary data.</text>
</comment>
<sequence length="399" mass="46497">MVEIGAPQKSAEESLENADWYWGDITRDEATEKLRDTCDGTFLVRNASNKDSGYTLTVRKGGMNKLIKIYNHEGRYGFCEPFDFKSVVDLVRFYSEFSLAHCNSSLDIKLMYPLSRKRDNDGGENMSDDTLETKFKEIHKKYVLKTKDFEVRSYKYTRLREEVNMKKQALDAFTETVKICEEHLKLQEKMQAEAQPHEKNPVLENNRNLISRVQNLKQAQIALNDILRDTVTAQLLLEREIAKLKSDVTDLYKIKDRYKVWLQGRGKTDEYLHLLEDDNIHKLEELYAHRETISWNVNCTRETAEKLLTGKPQGTFLIRPNSTGQLALSICCNNMVYHCIIFTTERGYGFAEPYNVYETLNELVLHYAVNSLEEHNEQLKTELKYPVNAHLVKKPEKKQ</sequence>
<dbReference type="FunFam" id="3.30.505.10:FF:000080">
    <property type="entry name" value="Pi3K21B, isoform C"/>
    <property type="match status" value="1"/>
</dbReference>
<dbReference type="Pfam" id="PF00017">
    <property type="entry name" value="SH2"/>
    <property type="match status" value="2"/>
</dbReference>
<evidence type="ECO:0000256" key="2">
    <source>
        <dbReference type="PROSITE-ProRule" id="PRU00191"/>
    </source>
</evidence>
<dbReference type="Gene3D" id="3.30.505.10">
    <property type="entry name" value="SH2 domain"/>
    <property type="match status" value="2"/>
</dbReference>
<dbReference type="Pfam" id="PF16454">
    <property type="entry name" value="PI3K_P85_iSH2"/>
    <property type="match status" value="1"/>
</dbReference>